<evidence type="ECO:0000256" key="3">
    <source>
        <dbReference type="ARBA" id="ARBA00024226"/>
    </source>
</evidence>
<dbReference type="Proteomes" id="UP001160130">
    <property type="component" value="Unassembled WGS sequence"/>
</dbReference>
<evidence type="ECO:0000256" key="6">
    <source>
        <dbReference type="RuleBase" id="RU003345"/>
    </source>
</evidence>
<evidence type="ECO:0000313" key="8">
    <source>
        <dbReference type="EMBL" id="MDH6198185.1"/>
    </source>
</evidence>
<name>A0ABT6L879_9MYCO</name>
<dbReference type="InterPro" id="IPR015590">
    <property type="entry name" value="Aldehyde_DH_dom"/>
</dbReference>
<dbReference type="Gene3D" id="3.40.309.10">
    <property type="entry name" value="Aldehyde Dehydrogenase, Chain A, domain 2"/>
    <property type="match status" value="1"/>
</dbReference>
<dbReference type="Gene3D" id="3.40.605.10">
    <property type="entry name" value="Aldehyde Dehydrogenase, Chain A, domain 1"/>
    <property type="match status" value="1"/>
</dbReference>
<organism evidence="8 9">
    <name type="scientific">Mycolicibacterium frederiksbergense</name>
    <dbReference type="NCBI Taxonomy" id="117567"/>
    <lineage>
        <taxon>Bacteria</taxon>
        <taxon>Bacillati</taxon>
        <taxon>Actinomycetota</taxon>
        <taxon>Actinomycetes</taxon>
        <taxon>Mycobacteriales</taxon>
        <taxon>Mycobacteriaceae</taxon>
        <taxon>Mycolicibacterium</taxon>
    </lineage>
</organism>
<dbReference type="Pfam" id="PF00171">
    <property type="entry name" value="Aldedh"/>
    <property type="match status" value="1"/>
</dbReference>
<protein>
    <recommendedName>
        <fullName evidence="3">aldehyde dehydrogenase (NAD(+))</fullName>
        <ecNumber evidence="3">1.2.1.3</ecNumber>
    </recommendedName>
</protein>
<dbReference type="RefSeq" id="WP_280834773.1">
    <property type="nucleotide sequence ID" value="NZ_JARXVE010000009.1"/>
</dbReference>
<dbReference type="PROSITE" id="PS00687">
    <property type="entry name" value="ALDEHYDE_DEHYDR_GLU"/>
    <property type="match status" value="1"/>
</dbReference>
<evidence type="ECO:0000313" key="9">
    <source>
        <dbReference type="Proteomes" id="UP001160130"/>
    </source>
</evidence>
<evidence type="ECO:0000256" key="1">
    <source>
        <dbReference type="ARBA" id="ARBA00009986"/>
    </source>
</evidence>
<comment type="caution">
    <text evidence="8">The sequence shown here is derived from an EMBL/GenBank/DDBJ whole genome shotgun (WGS) entry which is preliminary data.</text>
</comment>
<sequence length="500" mass="53010">MSSEVITAGRTDRLLIGGQWCVPLTVAEPADVHDPSTGRVIGRVPVGGAADVDRAVAAAKDAGRQWRMTAPEFRADLLDEVAQRIEDRIDEFASAITAEMGAPLDNARDVQTQLAIDVFRSYAGIAREFVWEEPLRAGIVRHEPIGVVGAITPWNYPLYLASIKIAAALAAGCTVVFKPSLDTPLDGFLLTQTIVEVARYMGAPTGIVNLVSGRGTIVGEAISTHPGIAAVSFTGSTAAGRRVSAAASATIKRVGLELGGKSAAIVLDDGIDLETALSGALANVYYNSGQTCTACARILVPHYRYDDAVAIAEQITRRWTIGDPRLPGEHIGPIATRSQYESVIEYLNSGVTEGAQLVAGGLPDADQVPEHLRAGNWLLPTLFADVRPGMTIEREEIFGPVALLMAYADETDAVRTANDSIYGLSGAVWGADHERVLDVARRLETGRVVINGGPFDVLAPTGGYKQSGNGRELGVHGLLEFLEVKVLQMPLTGGQMGPRS</sequence>
<evidence type="ECO:0000256" key="5">
    <source>
        <dbReference type="PROSITE-ProRule" id="PRU10007"/>
    </source>
</evidence>
<evidence type="ECO:0000256" key="2">
    <source>
        <dbReference type="ARBA" id="ARBA00023002"/>
    </source>
</evidence>
<dbReference type="EC" id="1.2.1.3" evidence="3"/>
<accession>A0ABT6L879</accession>
<dbReference type="CDD" id="cd07138">
    <property type="entry name" value="ALDH_CddD_SSP0762"/>
    <property type="match status" value="1"/>
</dbReference>
<dbReference type="InterPro" id="IPR016163">
    <property type="entry name" value="Ald_DH_C"/>
</dbReference>
<evidence type="ECO:0000259" key="7">
    <source>
        <dbReference type="Pfam" id="PF00171"/>
    </source>
</evidence>
<feature type="active site" evidence="5">
    <location>
        <position position="257"/>
    </location>
</feature>
<comment type="similarity">
    <text evidence="1 6">Belongs to the aldehyde dehydrogenase family.</text>
</comment>
<dbReference type="InterPro" id="IPR016161">
    <property type="entry name" value="Ald_DH/histidinol_DH"/>
</dbReference>
<keyword evidence="2 6" id="KW-0560">Oxidoreductase</keyword>
<dbReference type="InterPro" id="IPR016160">
    <property type="entry name" value="Ald_DH_CS_CYS"/>
</dbReference>
<comment type="catalytic activity">
    <reaction evidence="4">
        <text>an aldehyde + NAD(+) + H2O = a carboxylate + NADH + 2 H(+)</text>
        <dbReference type="Rhea" id="RHEA:16185"/>
        <dbReference type="ChEBI" id="CHEBI:15377"/>
        <dbReference type="ChEBI" id="CHEBI:15378"/>
        <dbReference type="ChEBI" id="CHEBI:17478"/>
        <dbReference type="ChEBI" id="CHEBI:29067"/>
        <dbReference type="ChEBI" id="CHEBI:57540"/>
        <dbReference type="ChEBI" id="CHEBI:57945"/>
        <dbReference type="EC" id="1.2.1.3"/>
    </reaction>
</comment>
<dbReference type="PANTHER" id="PTHR42804:SF1">
    <property type="entry name" value="ALDEHYDE DEHYDROGENASE-RELATED"/>
    <property type="match status" value="1"/>
</dbReference>
<gene>
    <name evidence="8" type="ORF">M2272_004844</name>
</gene>
<feature type="domain" description="Aldehyde dehydrogenase" evidence="7">
    <location>
        <begin position="30"/>
        <end position="486"/>
    </location>
</feature>
<dbReference type="GO" id="GO:0004029">
    <property type="term" value="F:aldehyde dehydrogenase (NAD+) activity"/>
    <property type="evidence" value="ECO:0007669"/>
    <property type="project" value="UniProtKB-EC"/>
</dbReference>
<proteinExistence type="inferred from homology"/>
<dbReference type="InterPro" id="IPR029510">
    <property type="entry name" value="Ald_DH_CS_GLU"/>
</dbReference>
<dbReference type="EMBL" id="JARXVE010000009">
    <property type="protein sequence ID" value="MDH6198185.1"/>
    <property type="molecule type" value="Genomic_DNA"/>
</dbReference>
<dbReference type="InterPro" id="IPR016162">
    <property type="entry name" value="Ald_DH_N"/>
</dbReference>
<reference evidence="8 9" key="1">
    <citation type="submission" date="2023-04" db="EMBL/GenBank/DDBJ databases">
        <title>Forest soil microbial communities from Buena Vista Peninsula, Colon Province, Panama.</title>
        <authorList>
            <person name="Bouskill N."/>
        </authorList>
    </citation>
    <scope>NUCLEOTIDE SEQUENCE [LARGE SCALE GENOMIC DNA]</scope>
    <source>
        <strain evidence="8 9">AC80</strain>
    </source>
</reference>
<dbReference type="PANTHER" id="PTHR42804">
    <property type="entry name" value="ALDEHYDE DEHYDROGENASE"/>
    <property type="match status" value="1"/>
</dbReference>
<evidence type="ECO:0000256" key="4">
    <source>
        <dbReference type="ARBA" id="ARBA00049194"/>
    </source>
</evidence>
<keyword evidence="9" id="KW-1185">Reference proteome</keyword>
<dbReference type="PROSITE" id="PS00070">
    <property type="entry name" value="ALDEHYDE_DEHYDR_CYS"/>
    <property type="match status" value="1"/>
</dbReference>
<dbReference type="SUPFAM" id="SSF53720">
    <property type="entry name" value="ALDH-like"/>
    <property type="match status" value="1"/>
</dbReference>